<dbReference type="InterPro" id="IPR011050">
    <property type="entry name" value="Pectin_lyase_fold/virulence"/>
</dbReference>
<dbReference type="SUPFAM" id="SSF51126">
    <property type="entry name" value="Pectin lyase-like"/>
    <property type="match status" value="1"/>
</dbReference>
<dbReference type="Pfam" id="PF22816">
    <property type="entry name" value="CatAgl_D2"/>
    <property type="match status" value="1"/>
</dbReference>
<proteinExistence type="predicted"/>
<feature type="domain" description="CBM6/CBM35/CBM36-like 1" evidence="1">
    <location>
        <begin position="38"/>
        <end position="193"/>
    </location>
</feature>
<reference evidence="3 4" key="1">
    <citation type="submission" date="2020-08" db="EMBL/GenBank/DDBJ databases">
        <title>Sequencing the genomes of 1000 actinobacteria strains.</title>
        <authorList>
            <person name="Klenk H.-P."/>
        </authorList>
    </citation>
    <scope>NUCLEOTIDE SEQUENCE [LARGE SCALE GENOMIC DNA]</scope>
    <source>
        <strain evidence="3 4">DSM 45362</strain>
    </source>
</reference>
<feature type="domain" description="Alpha-1,3-glucanase catalytic" evidence="2">
    <location>
        <begin position="222"/>
        <end position="519"/>
    </location>
</feature>
<dbReference type="Proteomes" id="UP000587527">
    <property type="component" value="Unassembled WGS sequence"/>
</dbReference>
<keyword evidence="4" id="KW-1185">Reference proteome</keyword>
<dbReference type="RefSeq" id="WP_184835834.1">
    <property type="nucleotide sequence ID" value="NZ_JACHMN010000002.1"/>
</dbReference>
<gene>
    <name evidence="3" type="ORF">F4553_002676</name>
</gene>
<evidence type="ECO:0000313" key="4">
    <source>
        <dbReference type="Proteomes" id="UP000587527"/>
    </source>
</evidence>
<dbReference type="Gene3D" id="2.160.20.10">
    <property type="entry name" value="Single-stranded right-handed beta-helix, Pectin lyase-like"/>
    <property type="match status" value="1"/>
</dbReference>
<protein>
    <recommendedName>
        <fullName evidence="5">Mycodextranase</fullName>
    </recommendedName>
</protein>
<evidence type="ECO:0008006" key="5">
    <source>
        <dbReference type="Google" id="ProtNLM"/>
    </source>
</evidence>
<dbReference type="InterPro" id="IPR055149">
    <property type="entry name" value="Agl_cat_D2"/>
</dbReference>
<dbReference type="EMBL" id="JACHMN010000002">
    <property type="protein sequence ID" value="MBB5869297.1"/>
    <property type="molecule type" value="Genomic_DNA"/>
</dbReference>
<dbReference type="CDD" id="cd14490">
    <property type="entry name" value="CBM6-CBM35-CBM36_like_1"/>
    <property type="match status" value="1"/>
</dbReference>
<dbReference type="SMART" id="SM00710">
    <property type="entry name" value="PbH1"/>
    <property type="match status" value="8"/>
</dbReference>
<accession>A0A841BJL0</accession>
<dbReference type="InterPro" id="IPR012334">
    <property type="entry name" value="Pectin_lyas_fold"/>
</dbReference>
<dbReference type="InterPro" id="IPR006626">
    <property type="entry name" value="PbH1"/>
</dbReference>
<sequence>MVVFLLLAGCSPAAQPEPEKAPPAAFPAFAVSGRGATVPFVEHEAEAAERRGTLIGPDRTAKTLAAEASGRMAVTLGAVGDEVTFVLVRPANAMTVRYSIPDSPDGKGLDATLSVLVDGTAAPKLPVTSRYSWYYGGLPFTNNPPDGKGHHFYDHARMVFDKVLPTGTRVTLRKESSDTAPSYTVDLADFEEIAPPAAQPAGSVSITDFGADPTGKADSGAAIEAAIAAAKGKVVWLPPGTFQVTKHIIVDRVTLRGAGMWHTTLHGDGVGIYGKYVADGGPSRNVHLSGFTILGEVTERDDADQVNGVGGALGGGSVVEGLWIQHTKVGLWLDGPFDGLTVRGNRILDQTADGLNLHRGITNTVVEHNLVRNVGDDGLAMWSDEFPDTGNVFRFNTIQVPLLANGIAIYGGKDNTVSDNVVADIQIEGAGIQLANRFSGTIPFDGSLTVARNTLLRAGSTFDLLATKVGAIWIYAEDIAINAKIELTENEIIDPTFGGLQLFGSRVTGLTVKNLRVVNPVTQAVQLQTSGEAALEAIRVTPETATVLYYCPDAGVFTTTGDPLPAPTCGT</sequence>
<comment type="caution">
    <text evidence="3">The sequence shown here is derived from an EMBL/GenBank/DDBJ whole genome shotgun (WGS) entry which is preliminary data.</text>
</comment>
<evidence type="ECO:0000259" key="1">
    <source>
        <dbReference type="Pfam" id="PF22815"/>
    </source>
</evidence>
<evidence type="ECO:0000259" key="2">
    <source>
        <dbReference type="Pfam" id="PF22816"/>
    </source>
</evidence>
<name>A0A841BJL0_9ACTN</name>
<dbReference type="Pfam" id="PF22815">
    <property type="entry name" value="CatAgl_D1"/>
    <property type="match status" value="1"/>
</dbReference>
<evidence type="ECO:0000313" key="3">
    <source>
        <dbReference type="EMBL" id="MBB5869297.1"/>
    </source>
</evidence>
<dbReference type="AlphaFoldDB" id="A0A841BJL0"/>
<organism evidence="3 4">
    <name type="scientific">Allocatelliglobosispora scoriae</name>
    <dbReference type="NCBI Taxonomy" id="643052"/>
    <lineage>
        <taxon>Bacteria</taxon>
        <taxon>Bacillati</taxon>
        <taxon>Actinomycetota</taxon>
        <taxon>Actinomycetes</taxon>
        <taxon>Micromonosporales</taxon>
        <taxon>Micromonosporaceae</taxon>
        <taxon>Allocatelliglobosispora</taxon>
    </lineage>
</organism>
<dbReference type="InterPro" id="IPR033801">
    <property type="entry name" value="CBM6-CBM35-CBM36-like_1"/>
</dbReference>